<feature type="region of interest" description="Disordered" evidence="1">
    <location>
        <begin position="1"/>
        <end position="63"/>
    </location>
</feature>
<dbReference type="EMBL" id="CP040915">
    <property type="protein sequence ID" value="QDC24273.1"/>
    <property type="molecule type" value="Genomic_DNA"/>
</dbReference>
<accession>A0A5B8C111</accession>
<dbReference type="KEGG" id="gyu:FE374_06220"/>
<feature type="compositionally biased region" description="Basic and acidic residues" evidence="1">
    <location>
        <begin position="9"/>
        <end position="20"/>
    </location>
</feature>
<evidence type="ECO:0000313" key="3">
    <source>
        <dbReference type="Proteomes" id="UP000314616"/>
    </source>
</evidence>
<feature type="compositionally biased region" description="Basic and acidic residues" evidence="1">
    <location>
        <begin position="54"/>
        <end position="63"/>
    </location>
</feature>
<reference evidence="2 3" key="1">
    <citation type="submission" date="2019-05" db="EMBL/GenBank/DDBJ databases">
        <title>Georgenia *** sp. nov., and Georgenia *** sp. nov., isolated from the intestinal contents of plateau pika (Ochotona curzoniae) in the Qinghai-Tibet plateau of China.</title>
        <authorList>
            <person name="Tian Z."/>
        </authorList>
    </citation>
    <scope>NUCLEOTIDE SEQUENCE [LARGE SCALE GENOMIC DNA]</scope>
    <source>
        <strain evidence="2 3">Z443</strain>
    </source>
</reference>
<dbReference type="AlphaFoldDB" id="A0A5B8C111"/>
<dbReference type="Proteomes" id="UP000314616">
    <property type="component" value="Chromosome"/>
</dbReference>
<protein>
    <submittedName>
        <fullName evidence="2">Uncharacterized protein</fullName>
    </submittedName>
</protein>
<feature type="compositionally biased region" description="Basic and acidic residues" evidence="1">
    <location>
        <begin position="33"/>
        <end position="46"/>
    </location>
</feature>
<dbReference type="RefSeq" id="WP_139927716.1">
    <property type="nucleotide sequence ID" value="NZ_CP040915.1"/>
</dbReference>
<organism evidence="2 3">
    <name type="scientific">Georgenia yuyongxinii</name>
    <dbReference type="NCBI Taxonomy" id="2589797"/>
    <lineage>
        <taxon>Bacteria</taxon>
        <taxon>Bacillati</taxon>
        <taxon>Actinomycetota</taxon>
        <taxon>Actinomycetes</taxon>
        <taxon>Micrococcales</taxon>
        <taxon>Bogoriellaceae</taxon>
        <taxon>Georgenia</taxon>
    </lineage>
</organism>
<evidence type="ECO:0000256" key="1">
    <source>
        <dbReference type="SAM" id="MobiDB-lite"/>
    </source>
</evidence>
<sequence>MTNPPAEEDEHRQRQHERYAEQPQAEADEEGVDERHEQQAAQERPDGPLPVRRILADRGAARG</sequence>
<proteinExistence type="predicted"/>
<evidence type="ECO:0000313" key="2">
    <source>
        <dbReference type="EMBL" id="QDC24273.1"/>
    </source>
</evidence>
<name>A0A5B8C111_9MICO</name>
<gene>
    <name evidence="2" type="ORF">FE374_06220</name>
</gene>